<feature type="transmembrane region" description="Helical" evidence="12">
    <location>
        <begin position="240"/>
        <end position="259"/>
    </location>
</feature>
<dbReference type="GeneTree" id="ENSGT01140000282496"/>
<dbReference type="SUPFAM" id="SSF81321">
    <property type="entry name" value="Family A G protein-coupled receptor-like"/>
    <property type="match status" value="1"/>
</dbReference>
<keyword evidence="10 11" id="KW-0807">Transducer</keyword>
<dbReference type="PANTHER" id="PTHR26453">
    <property type="entry name" value="OLFACTORY RECEPTOR"/>
    <property type="match status" value="1"/>
</dbReference>
<evidence type="ECO:0000256" key="10">
    <source>
        <dbReference type="ARBA" id="ARBA00023224"/>
    </source>
</evidence>
<protein>
    <recommendedName>
        <fullName evidence="12">Olfactory receptor</fullName>
    </recommendedName>
</protein>
<dbReference type="OrthoDB" id="5967898at2759"/>
<feature type="domain" description="G-protein coupled receptors family 1 profile" evidence="13">
    <location>
        <begin position="41"/>
        <end position="288"/>
    </location>
</feature>
<dbReference type="PROSITE" id="PS50262">
    <property type="entry name" value="G_PROTEIN_RECEP_F1_2"/>
    <property type="match status" value="1"/>
</dbReference>
<feature type="transmembrane region" description="Helical" evidence="12">
    <location>
        <begin position="271"/>
        <end position="290"/>
    </location>
</feature>
<evidence type="ECO:0000256" key="7">
    <source>
        <dbReference type="ARBA" id="ARBA00023040"/>
    </source>
</evidence>
<dbReference type="GO" id="GO:0005886">
    <property type="term" value="C:plasma membrane"/>
    <property type="evidence" value="ECO:0007669"/>
    <property type="project" value="UniProtKB-SubCell"/>
</dbReference>
<evidence type="ECO:0000256" key="6">
    <source>
        <dbReference type="ARBA" id="ARBA00022989"/>
    </source>
</evidence>
<keyword evidence="4 11" id="KW-0812">Transmembrane</keyword>
<evidence type="ECO:0000259" key="13">
    <source>
        <dbReference type="PROSITE" id="PS50262"/>
    </source>
</evidence>
<evidence type="ECO:0000256" key="1">
    <source>
        <dbReference type="ARBA" id="ARBA00004651"/>
    </source>
</evidence>
<keyword evidence="15" id="KW-1185">Reference proteome</keyword>
<organism evidence="14 15">
    <name type="scientific">Leptobrachium leishanense</name>
    <name type="common">Leishan spiny toad</name>
    <dbReference type="NCBI Taxonomy" id="445787"/>
    <lineage>
        <taxon>Eukaryota</taxon>
        <taxon>Metazoa</taxon>
        <taxon>Chordata</taxon>
        <taxon>Craniata</taxon>
        <taxon>Vertebrata</taxon>
        <taxon>Euteleostomi</taxon>
        <taxon>Amphibia</taxon>
        <taxon>Batrachia</taxon>
        <taxon>Anura</taxon>
        <taxon>Pelobatoidea</taxon>
        <taxon>Megophryidae</taxon>
        <taxon>Leptobrachium</taxon>
    </lineage>
</organism>
<dbReference type="GO" id="GO:0004984">
    <property type="term" value="F:olfactory receptor activity"/>
    <property type="evidence" value="ECO:0007669"/>
    <property type="project" value="InterPro"/>
</dbReference>
<keyword evidence="6 12" id="KW-1133">Transmembrane helix</keyword>
<proteinExistence type="inferred from homology"/>
<dbReference type="FunFam" id="1.20.1070.10:FF:000015">
    <property type="entry name" value="Olfactory receptor"/>
    <property type="match status" value="1"/>
</dbReference>
<feature type="transmembrane region" description="Helical" evidence="12">
    <location>
        <begin position="25"/>
        <end position="48"/>
    </location>
</feature>
<feature type="transmembrane region" description="Helical" evidence="12">
    <location>
        <begin position="140"/>
        <end position="164"/>
    </location>
</feature>
<evidence type="ECO:0000313" key="15">
    <source>
        <dbReference type="Proteomes" id="UP000694569"/>
    </source>
</evidence>
<sequence>MESKNHSTVTHFILLGFSSDPKIQLILFLIFLVFYVVLLVANILLILAVTFDPRLHNPMYFFLINLSIINICGPSVSVPRMLVDFLSGDKSIVFVACVTQIFFNTLLGISECLLLVFMAYDRYVAICKPLRYNEIMNRSVCALMAMVTWTVCFATSSLNIFIVYSLTFCGPNIINHFMCLSRYLAILSCSDSSALDFIIFIGSATILLVPLLLILFSYYKIISSIKGIHGGRYKAFSSCTPHLIVVTLFFVSLTVNSITTNVSVDDNIGKVLSVFSVIIIPMVNPMVYSLRNNDVIGALSQTGIIFCKHCARF</sequence>
<evidence type="ECO:0000256" key="8">
    <source>
        <dbReference type="ARBA" id="ARBA00023136"/>
    </source>
</evidence>
<dbReference type="InterPro" id="IPR000276">
    <property type="entry name" value="GPCR_Rhodpsn"/>
</dbReference>
<comment type="subcellular location">
    <subcellularLocation>
        <location evidence="1 12">Cell membrane</location>
        <topology evidence="1 12">Multi-pass membrane protein</topology>
    </subcellularLocation>
</comment>
<evidence type="ECO:0000256" key="5">
    <source>
        <dbReference type="ARBA" id="ARBA00022725"/>
    </source>
</evidence>
<evidence type="ECO:0000256" key="4">
    <source>
        <dbReference type="ARBA" id="ARBA00022692"/>
    </source>
</evidence>
<dbReference type="Ensembl" id="ENSLLET00000010244.1">
    <property type="protein sequence ID" value="ENSLLEP00000009863.1"/>
    <property type="gene ID" value="ENSLLEG00000006290.1"/>
</dbReference>
<dbReference type="Proteomes" id="UP000694569">
    <property type="component" value="Unplaced"/>
</dbReference>
<evidence type="ECO:0000256" key="11">
    <source>
        <dbReference type="RuleBase" id="RU000688"/>
    </source>
</evidence>
<keyword evidence="7 11" id="KW-0297">G-protein coupled receptor</keyword>
<keyword evidence="5 12" id="KW-0552">Olfaction</keyword>
<accession>A0A8C5MC83</accession>
<evidence type="ECO:0000256" key="2">
    <source>
        <dbReference type="ARBA" id="ARBA00022475"/>
    </source>
</evidence>
<evidence type="ECO:0000256" key="12">
    <source>
        <dbReference type="RuleBase" id="RU363047"/>
    </source>
</evidence>
<comment type="similarity">
    <text evidence="11">Belongs to the G-protein coupled receptor 1 family.</text>
</comment>
<feature type="transmembrane region" description="Helical" evidence="12">
    <location>
        <begin position="91"/>
        <end position="120"/>
    </location>
</feature>
<evidence type="ECO:0000256" key="3">
    <source>
        <dbReference type="ARBA" id="ARBA00022606"/>
    </source>
</evidence>
<feature type="transmembrane region" description="Helical" evidence="12">
    <location>
        <begin position="197"/>
        <end position="219"/>
    </location>
</feature>
<keyword evidence="9 11" id="KW-0675">Receptor</keyword>
<dbReference type="InterPro" id="IPR017452">
    <property type="entry name" value="GPCR_Rhodpsn_7TM"/>
</dbReference>
<feature type="transmembrane region" description="Helical" evidence="12">
    <location>
        <begin position="60"/>
        <end position="79"/>
    </location>
</feature>
<dbReference type="Pfam" id="PF13853">
    <property type="entry name" value="7tm_4"/>
    <property type="match status" value="1"/>
</dbReference>
<keyword evidence="8 12" id="KW-0472">Membrane</keyword>
<dbReference type="PRINTS" id="PR00245">
    <property type="entry name" value="OLFACTORYR"/>
</dbReference>
<dbReference type="AlphaFoldDB" id="A0A8C5MC83"/>
<evidence type="ECO:0000313" key="14">
    <source>
        <dbReference type="Ensembl" id="ENSLLEP00000009863.1"/>
    </source>
</evidence>
<reference evidence="14" key="1">
    <citation type="submission" date="2025-08" db="UniProtKB">
        <authorList>
            <consortium name="Ensembl"/>
        </authorList>
    </citation>
    <scope>IDENTIFICATION</scope>
</reference>
<keyword evidence="3 12" id="KW-0716">Sensory transduction</keyword>
<keyword evidence="2 12" id="KW-1003">Cell membrane</keyword>
<dbReference type="PRINTS" id="PR00237">
    <property type="entry name" value="GPCRRHODOPSN"/>
</dbReference>
<reference evidence="14" key="2">
    <citation type="submission" date="2025-09" db="UniProtKB">
        <authorList>
            <consortium name="Ensembl"/>
        </authorList>
    </citation>
    <scope>IDENTIFICATION</scope>
</reference>
<dbReference type="Gene3D" id="1.20.1070.10">
    <property type="entry name" value="Rhodopsin 7-helix transmembrane proteins"/>
    <property type="match status" value="1"/>
</dbReference>
<dbReference type="CDD" id="cd13954">
    <property type="entry name" value="7tmA_OR"/>
    <property type="match status" value="1"/>
</dbReference>
<name>A0A8C5MC83_9ANUR</name>
<dbReference type="PROSITE" id="PS00237">
    <property type="entry name" value="G_PROTEIN_RECEP_F1_1"/>
    <property type="match status" value="1"/>
</dbReference>
<dbReference type="GO" id="GO:0004930">
    <property type="term" value="F:G protein-coupled receptor activity"/>
    <property type="evidence" value="ECO:0007669"/>
    <property type="project" value="UniProtKB-KW"/>
</dbReference>
<evidence type="ECO:0000256" key="9">
    <source>
        <dbReference type="ARBA" id="ARBA00023170"/>
    </source>
</evidence>
<dbReference type="InterPro" id="IPR000725">
    <property type="entry name" value="Olfact_rcpt"/>
</dbReference>